<dbReference type="Pfam" id="PF04095">
    <property type="entry name" value="NAPRTase"/>
    <property type="match status" value="1"/>
</dbReference>
<dbReference type="EC" id="6.3.4.21" evidence="3 7"/>
<gene>
    <name evidence="7" type="primary">pncB</name>
    <name evidence="11" type="ORF">MSVAZ_1387</name>
</gene>
<dbReference type="GeneID" id="24809808"/>
<evidence type="ECO:0000313" key="12">
    <source>
        <dbReference type="Proteomes" id="UP000033096"/>
    </source>
</evidence>
<organism evidence="11 12">
    <name type="scientific">Methanosarcina vacuolata Z-761</name>
    <dbReference type="NCBI Taxonomy" id="1434123"/>
    <lineage>
        <taxon>Archaea</taxon>
        <taxon>Methanobacteriati</taxon>
        <taxon>Methanobacteriota</taxon>
        <taxon>Stenosarchaea group</taxon>
        <taxon>Methanomicrobia</taxon>
        <taxon>Methanosarcinales</taxon>
        <taxon>Methanosarcinaceae</taxon>
        <taxon>Methanosarcina</taxon>
    </lineage>
</organism>
<evidence type="ECO:0000256" key="2">
    <source>
        <dbReference type="ARBA" id="ARBA00010897"/>
    </source>
</evidence>
<dbReference type="UniPathway" id="UPA00253">
    <property type="reaction ID" value="UER00457"/>
</dbReference>
<dbReference type="PIRSF" id="PIRSF000484">
    <property type="entry name" value="NAPRT"/>
    <property type="match status" value="1"/>
</dbReference>
<dbReference type="GO" id="GO:0005829">
    <property type="term" value="C:cytosol"/>
    <property type="evidence" value="ECO:0007669"/>
    <property type="project" value="TreeGrafter"/>
</dbReference>
<dbReference type="CDD" id="cd01401">
    <property type="entry name" value="PncB_like"/>
    <property type="match status" value="1"/>
</dbReference>
<dbReference type="PANTHER" id="PTHR11098:SF1">
    <property type="entry name" value="NICOTINATE PHOSPHORIBOSYLTRANSFERASE"/>
    <property type="match status" value="1"/>
</dbReference>
<dbReference type="GO" id="GO:0034355">
    <property type="term" value="P:NAD+ biosynthetic process via the salvage pathway"/>
    <property type="evidence" value="ECO:0007669"/>
    <property type="project" value="TreeGrafter"/>
</dbReference>
<evidence type="ECO:0000259" key="10">
    <source>
        <dbReference type="Pfam" id="PF17767"/>
    </source>
</evidence>
<dbReference type="RefSeq" id="WP_048119805.1">
    <property type="nucleotide sequence ID" value="NZ_CP009520.1"/>
</dbReference>
<reference evidence="11 12" key="1">
    <citation type="submission" date="2014-07" db="EMBL/GenBank/DDBJ databases">
        <title>Methanogenic archaea and the global carbon cycle.</title>
        <authorList>
            <person name="Henriksen J.R."/>
            <person name="Luke J."/>
            <person name="Reinhart S."/>
            <person name="Benedict M.N."/>
            <person name="Youngblut N.D."/>
            <person name="Metcalf M.E."/>
            <person name="Whitaker R.J."/>
            <person name="Metcalf W.W."/>
        </authorList>
    </citation>
    <scope>NUCLEOTIDE SEQUENCE [LARGE SCALE GENOMIC DNA]</scope>
    <source>
        <strain evidence="11 12">Z-761</strain>
    </source>
</reference>
<comment type="function">
    <text evidence="7 8">Catalyzes the synthesis of beta-nicotinate D-ribonucleotide from nicotinate and 5-phospho-D-ribose 1-phosphate at the expense of ATP.</text>
</comment>
<dbReference type="STRING" id="1434123.MSVAZ_1387"/>
<evidence type="ECO:0000256" key="5">
    <source>
        <dbReference type="ARBA" id="ARBA00022598"/>
    </source>
</evidence>
<accession>A0A0E3LH50</accession>
<feature type="domain" description="Nicotinate/nicotinamide phosphoribosyltransferase" evidence="9">
    <location>
        <begin position="172"/>
        <end position="385"/>
    </location>
</feature>
<dbReference type="GO" id="GO:0016757">
    <property type="term" value="F:glycosyltransferase activity"/>
    <property type="evidence" value="ECO:0007669"/>
    <property type="project" value="UniProtKB-KW"/>
</dbReference>
<feature type="modified residue" description="Phosphohistidine; by autocatalysis" evidence="7">
    <location>
        <position position="222"/>
    </location>
</feature>
<evidence type="ECO:0000313" key="11">
    <source>
        <dbReference type="EMBL" id="AKB43656.1"/>
    </source>
</evidence>
<dbReference type="AlphaFoldDB" id="A0A0E3LH50"/>
<evidence type="ECO:0000256" key="8">
    <source>
        <dbReference type="RuleBase" id="RU003838"/>
    </source>
</evidence>
<dbReference type="NCBIfam" id="TIGR01514">
    <property type="entry name" value="NAPRTase"/>
    <property type="match status" value="1"/>
</dbReference>
<evidence type="ECO:0000256" key="6">
    <source>
        <dbReference type="ARBA" id="ARBA00022642"/>
    </source>
</evidence>
<dbReference type="InterPro" id="IPR006406">
    <property type="entry name" value="Nic_PRibTrfase"/>
</dbReference>
<dbReference type="NCBIfam" id="NF003704">
    <property type="entry name" value="PRK05321.1"/>
    <property type="match status" value="1"/>
</dbReference>
<comment type="catalytic activity">
    <reaction evidence="7 8">
        <text>5-phospho-alpha-D-ribose 1-diphosphate + nicotinate + ATP + H2O = nicotinate beta-D-ribonucleotide + ADP + phosphate + diphosphate</text>
        <dbReference type="Rhea" id="RHEA:36163"/>
        <dbReference type="ChEBI" id="CHEBI:15377"/>
        <dbReference type="ChEBI" id="CHEBI:30616"/>
        <dbReference type="ChEBI" id="CHEBI:32544"/>
        <dbReference type="ChEBI" id="CHEBI:33019"/>
        <dbReference type="ChEBI" id="CHEBI:43474"/>
        <dbReference type="ChEBI" id="CHEBI:57502"/>
        <dbReference type="ChEBI" id="CHEBI:58017"/>
        <dbReference type="ChEBI" id="CHEBI:456216"/>
        <dbReference type="EC" id="6.3.4.21"/>
    </reaction>
</comment>
<keyword evidence="11" id="KW-0808">Transferase</keyword>
<keyword evidence="5 7" id="KW-0436">Ligase</keyword>
<dbReference type="GO" id="GO:0004516">
    <property type="term" value="F:nicotinate phosphoribosyltransferase activity"/>
    <property type="evidence" value="ECO:0007669"/>
    <property type="project" value="UniProtKB-UniRule"/>
</dbReference>
<dbReference type="InterPro" id="IPR036068">
    <property type="entry name" value="Nicotinate_pribotase-like_C"/>
</dbReference>
<comment type="PTM">
    <text evidence="7 8">Transiently phosphorylated on a His residue during the reaction cycle. Phosphorylation strongly increases the affinity for substrates and increases the rate of nicotinate D-ribonucleotide production. Dephosphorylation regenerates the low-affinity form of the enzyme, leading to product release.</text>
</comment>
<dbReference type="Pfam" id="PF17767">
    <property type="entry name" value="NAPRTase_N"/>
    <property type="match status" value="1"/>
</dbReference>
<dbReference type="PATRIC" id="fig|1434123.4.peg.1653"/>
<dbReference type="SUPFAM" id="SSF51690">
    <property type="entry name" value="Nicotinate/Quinolinate PRTase C-terminal domain-like"/>
    <property type="match status" value="1"/>
</dbReference>
<sequence length="401" mass="46049">MIQSILDNDLYKFTMQLAVLELFPKADAEYRFTNRGSQRFTTEFVEELERTIREDISKLALTEEEYNWLSENCPYLKPMYLEYLKNFRFKPDEVKVCLTEEKDLDIRIKGPWHSTILWEIVLMATVSELYFTTIEKEWNGESQKGCTSESVLAAYENKILEMGKALEENNCLFSEFGTRRRRSSELHDHVMKALAGIKTLTGTSNVYFAKKYGMKPIGTVGHEWIMGTSALVGLRYANRFAFENWIDVYNGDLGIALTDTFGSKAFFKDMDLRLSKIYDGFRHDSGDPYDFVDAVIEHYRKMGIDPMKKLLVFSDALNADTAIQLKKYCEGKINCSFGIGTSLTNNSDFFRESPPLNMVIKLHSIDGIPVVKLSDSPEKETGERDAIRVANYIFGRKGLDE</sequence>
<dbReference type="KEGG" id="mvc:MSVAZ_1387"/>
<feature type="domain" description="Nicotinate phosphoribosyltransferase N-terminal" evidence="10">
    <location>
        <begin position="6"/>
        <end position="127"/>
    </location>
</feature>
<dbReference type="EMBL" id="CP009520">
    <property type="protein sequence ID" value="AKB43656.1"/>
    <property type="molecule type" value="Genomic_DNA"/>
</dbReference>
<proteinExistence type="inferred from homology"/>
<comment type="pathway">
    <text evidence="1 7 8">Cofactor biosynthesis; NAD(+) biosynthesis; nicotinate D-ribonucleotide from nicotinate: step 1/1.</text>
</comment>
<evidence type="ECO:0000256" key="7">
    <source>
        <dbReference type="HAMAP-Rule" id="MF_00570"/>
    </source>
</evidence>
<dbReference type="SUPFAM" id="SSF54675">
    <property type="entry name" value="Nicotinate/Quinolinate PRTase N-terminal domain-like"/>
    <property type="match status" value="1"/>
</dbReference>
<dbReference type="Proteomes" id="UP000033096">
    <property type="component" value="Chromosome"/>
</dbReference>
<dbReference type="InterPro" id="IPR040727">
    <property type="entry name" value="NAPRTase_N"/>
</dbReference>
<evidence type="ECO:0000256" key="1">
    <source>
        <dbReference type="ARBA" id="ARBA00004952"/>
    </source>
</evidence>
<dbReference type="PANTHER" id="PTHR11098">
    <property type="entry name" value="NICOTINATE PHOSPHORIBOSYLTRANSFERASE"/>
    <property type="match status" value="1"/>
</dbReference>
<evidence type="ECO:0000256" key="3">
    <source>
        <dbReference type="ARBA" id="ARBA00013236"/>
    </source>
</evidence>
<protein>
    <recommendedName>
        <fullName evidence="3 7">Nicotinate phosphoribosyltransferase</fullName>
        <shortName evidence="7">NAPRTase</shortName>
        <ecNumber evidence="3 7">6.3.4.21</ecNumber>
    </recommendedName>
</protein>
<keyword evidence="4 7" id="KW-0597">Phosphoprotein</keyword>
<dbReference type="InterPro" id="IPR041525">
    <property type="entry name" value="N/Namide_PRibTrfase"/>
</dbReference>
<dbReference type="HAMAP" id="MF_00570">
    <property type="entry name" value="NAPRTase"/>
    <property type="match status" value="1"/>
</dbReference>
<keyword evidence="6 7" id="KW-0662">Pyridine nucleotide biosynthesis</keyword>
<dbReference type="InterPro" id="IPR007229">
    <property type="entry name" value="Nic_PRibTrfase-Fam"/>
</dbReference>
<keyword evidence="12" id="KW-1185">Reference proteome</keyword>
<name>A0A0E3LH50_9EURY</name>
<evidence type="ECO:0000259" key="9">
    <source>
        <dbReference type="Pfam" id="PF04095"/>
    </source>
</evidence>
<comment type="similarity">
    <text evidence="2 7 8">Belongs to the NAPRTase family.</text>
</comment>
<dbReference type="Gene3D" id="3.20.140.10">
    <property type="entry name" value="nicotinate phosphoribosyltransferase"/>
    <property type="match status" value="1"/>
</dbReference>
<evidence type="ECO:0000256" key="4">
    <source>
        <dbReference type="ARBA" id="ARBA00022553"/>
    </source>
</evidence>
<dbReference type="HOGENOM" id="CLU_030991_1_0_2"/>
<keyword evidence="11" id="KW-0328">Glycosyltransferase</keyword>